<evidence type="ECO:0000313" key="3">
    <source>
        <dbReference type="Proteomes" id="UP000054279"/>
    </source>
</evidence>
<evidence type="ECO:0000256" key="1">
    <source>
        <dbReference type="RuleBase" id="RU363082"/>
    </source>
</evidence>
<gene>
    <name evidence="2" type="ORF">M422DRAFT_252320</name>
</gene>
<reference evidence="2 3" key="1">
    <citation type="submission" date="2014-06" db="EMBL/GenBank/DDBJ databases">
        <title>Evolutionary Origins and Diversification of the Mycorrhizal Mutualists.</title>
        <authorList>
            <consortium name="DOE Joint Genome Institute"/>
            <consortium name="Mycorrhizal Genomics Consortium"/>
            <person name="Kohler A."/>
            <person name="Kuo A."/>
            <person name="Nagy L.G."/>
            <person name="Floudas D."/>
            <person name="Copeland A."/>
            <person name="Barry K.W."/>
            <person name="Cichocki N."/>
            <person name="Veneault-Fourrey C."/>
            <person name="LaButti K."/>
            <person name="Lindquist E.A."/>
            <person name="Lipzen A."/>
            <person name="Lundell T."/>
            <person name="Morin E."/>
            <person name="Murat C."/>
            <person name="Riley R."/>
            <person name="Ohm R."/>
            <person name="Sun H."/>
            <person name="Tunlid A."/>
            <person name="Henrissat B."/>
            <person name="Grigoriev I.V."/>
            <person name="Hibbett D.S."/>
            <person name="Martin F."/>
        </authorList>
    </citation>
    <scope>NUCLEOTIDE SEQUENCE [LARGE SCALE GENOMIC DNA]</scope>
    <source>
        <strain evidence="2 3">SS14</strain>
    </source>
</reference>
<dbReference type="InterPro" id="IPR052565">
    <property type="entry name" value="Glutaredoxin-like_YDR286C"/>
</dbReference>
<dbReference type="OrthoDB" id="429967at2759"/>
<dbReference type="AlphaFoldDB" id="A0A0C9VBH0"/>
<dbReference type="PANTHER" id="PTHR33558">
    <property type="entry name" value="GLUTAREDOXIN-LIKE PROTEIN C5ORF63 HOMOLOG"/>
    <property type="match status" value="1"/>
</dbReference>
<dbReference type="HOGENOM" id="CLU_125054_0_3_1"/>
<dbReference type="EMBL" id="KN837118">
    <property type="protein sequence ID" value="KIJ44314.1"/>
    <property type="molecule type" value="Genomic_DNA"/>
</dbReference>
<keyword evidence="1" id="KW-0249">Electron transport</keyword>
<keyword evidence="1" id="KW-0813">Transport</keyword>
<protein>
    <recommendedName>
        <fullName evidence="1">Glutaredoxin-like protein</fullName>
    </recommendedName>
</protein>
<name>A0A0C9VBH0_SPHS4</name>
<dbReference type="PANTHER" id="PTHR33558:SF1">
    <property type="entry name" value="GLUTAREDOXIN-LIKE PROTEIN C5ORF63 HOMOLOG"/>
    <property type="match status" value="1"/>
</dbReference>
<dbReference type="Pfam" id="PF05768">
    <property type="entry name" value="Glrx-like"/>
    <property type="match status" value="1"/>
</dbReference>
<proteinExistence type="inferred from homology"/>
<keyword evidence="3" id="KW-1185">Reference proteome</keyword>
<dbReference type="InterPro" id="IPR008554">
    <property type="entry name" value="Glutaredoxin-like"/>
</dbReference>
<sequence length="97" mass="11408">MPLRLPRLTLFTGPNCSLCQVAKEELAKVRVTRPFNLQTVDIHSEDGKKWRTKYAWFIPVLHLEDKEVAKGRWDQTVVKEALQAWEDGKWEKKEDET</sequence>
<accession>A0A0C9VBH0</accession>
<evidence type="ECO:0000313" key="2">
    <source>
        <dbReference type="EMBL" id="KIJ44314.1"/>
    </source>
</evidence>
<dbReference type="SUPFAM" id="SSF52833">
    <property type="entry name" value="Thioredoxin-like"/>
    <property type="match status" value="1"/>
</dbReference>
<organism evidence="2 3">
    <name type="scientific">Sphaerobolus stellatus (strain SS14)</name>
    <dbReference type="NCBI Taxonomy" id="990650"/>
    <lineage>
        <taxon>Eukaryota</taxon>
        <taxon>Fungi</taxon>
        <taxon>Dikarya</taxon>
        <taxon>Basidiomycota</taxon>
        <taxon>Agaricomycotina</taxon>
        <taxon>Agaricomycetes</taxon>
        <taxon>Phallomycetidae</taxon>
        <taxon>Geastrales</taxon>
        <taxon>Sphaerobolaceae</taxon>
        <taxon>Sphaerobolus</taxon>
    </lineage>
</organism>
<comment type="similarity">
    <text evidence="1">Belongs to the glutaredoxin family.</text>
</comment>
<dbReference type="Proteomes" id="UP000054279">
    <property type="component" value="Unassembled WGS sequence"/>
</dbReference>
<dbReference type="InterPro" id="IPR036249">
    <property type="entry name" value="Thioredoxin-like_sf"/>
</dbReference>
<dbReference type="Gene3D" id="3.40.30.10">
    <property type="entry name" value="Glutaredoxin"/>
    <property type="match status" value="1"/>
</dbReference>